<evidence type="ECO:0000256" key="1">
    <source>
        <dbReference type="ARBA" id="ARBA00008766"/>
    </source>
</evidence>
<dbReference type="Pfam" id="PF16188">
    <property type="entry name" value="Peptidase_M24_C"/>
    <property type="match status" value="1"/>
</dbReference>
<dbReference type="InterPro" id="IPR000994">
    <property type="entry name" value="Pept_M24"/>
</dbReference>
<dbReference type="FunFam" id="3.40.350.10:FF:000003">
    <property type="entry name" value="Xaa-pro aminopeptidase P"/>
    <property type="match status" value="1"/>
</dbReference>
<dbReference type="InterPro" id="IPR032416">
    <property type="entry name" value="Peptidase_M24_C"/>
</dbReference>
<evidence type="ECO:0000313" key="9">
    <source>
        <dbReference type="Proteomes" id="UP000260793"/>
    </source>
</evidence>
<dbReference type="RefSeq" id="WP_117688569.1">
    <property type="nucleotide sequence ID" value="NZ_CAUBJD010000052.1"/>
</dbReference>
<dbReference type="InterPro" id="IPR000587">
    <property type="entry name" value="Creatinase_N"/>
</dbReference>
<protein>
    <submittedName>
        <fullName evidence="7">Aminopeptidase P family protein</fullName>
    </submittedName>
</protein>
<name>A0A3E4LJ48_9FIRM</name>
<evidence type="ECO:0000259" key="5">
    <source>
        <dbReference type="Pfam" id="PF01321"/>
    </source>
</evidence>
<evidence type="ECO:0000256" key="3">
    <source>
        <dbReference type="ARBA" id="ARBA00022801"/>
    </source>
</evidence>
<reference evidence="9 10" key="1">
    <citation type="submission" date="2018-08" db="EMBL/GenBank/DDBJ databases">
        <title>A genome reference for cultivated species of the human gut microbiota.</title>
        <authorList>
            <person name="Zou Y."/>
            <person name="Xue W."/>
            <person name="Luo G."/>
        </authorList>
    </citation>
    <scope>NUCLEOTIDE SEQUENCE [LARGE SCALE GENOMIC DNA]</scope>
    <source>
        <strain evidence="8 10">AM25-1LB</strain>
        <strain evidence="7 9">TF11-7</strain>
    </source>
</reference>
<keyword evidence="7" id="KW-0645">Protease</keyword>
<dbReference type="PANTHER" id="PTHR43763:SF6">
    <property type="entry name" value="XAA-PRO AMINOPEPTIDASE 1"/>
    <property type="match status" value="1"/>
</dbReference>
<dbReference type="Pfam" id="PF00557">
    <property type="entry name" value="Peptidase_M24"/>
    <property type="match status" value="1"/>
</dbReference>
<dbReference type="GO" id="GO:0005737">
    <property type="term" value="C:cytoplasm"/>
    <property type="evidence" value="ECO:0007669"/>
    <property type="project" value="UniProtKB-ARBA"/>
</dbReference>
<dbReference type="Pfam" id="PF16189">
    <property type="entry name" value="Creatinase_N_2"/>
    <property type="match status" value="1"/>
</dbReference>
<dbReference type="SUPFAM" id="SSF55920">
    <property type="entry name" value="Creatinase/aminopeptidase"/>
    <property type="match status" value="1"/>
</dbReference>
<proteinExistence type="inferred from homology"/>
<evidence type="ECO:0000259" key="4">
    <source>
        <dbReference type="Pfam" id="PF00557"/>
    </source>
</evidence>
<keyword evidence="2" id="KW-0479">Metal-binding</keyword>
<gene>
    <name evidence="8" type="ORF">DW672_12385</name>
    <name evidence="7" type="ORF">DXD17_12150</name>
</gene>
<feature type="domain" description="Creatinase N-terminal" evidence="5">
    <location>
        <begin position="6"/>
        <end position="131"/>
    </location>
</feature>
<dbReference type="EMBL" id="QRHG01000046">
    <property type="protein sequence ID" value="RHF56951.1"/>
    <property type="molecule type" value="Genomic_DNA"/>
</dbReference>
<dbReference type="Proteomes" id="UP000260793">
    <property type="component" value="Unassembled WGS sequence"/>
</dbReference>
<dbReference type="GO" id="GO:0046872">
    <property type="term" value="F:metal ion binding"/>
    <property type="evidence" value="ECO:0007669"/>
    <property type="project" value="UniProtKB-KW"/>
</dbReference>
<keyword evidence="7" id="KW-0031">Aminopeptidase</keyword>
<dbReference type="Gene3D" id="3.90.230.10">
    <property type="entry name" value="Creatinase/methionine aminopeptidase superfamily"/>
    <property type="match status" value="1"/>
</dbReference>
<evidence type="ECO:0000259" key="6">
    <source>
        <dbReference type="Pfam" id="PF16188"/>
    </source>
</evidence>
<dbReference type="Gene3D" id="3.40.350.10">
    <property type="entry name" value="Creatinase/prolidase N-terminal domain"/>
    <property type="match status" value="2"/>
</dbReference>
<dbReference type="Pfam" id="PF01321">
    <property type="entry name" value="Creatinase_N"/>
    <property type="match status" value="1"/>
</dbReference>
<dbReference type="InterPro" id="IPR029149">
    <property type="entry name" value="Creatin/AminoP/Spt16_N"/>
</dbReference>
<dbReference type="FunFam" id="3.90.230.10:FF:000009">
    <property type="entry name" value="xaa-Pro aminopeptidase 2"/>
    <property type="match status" value="1"/>
</dbReference>
<comment type="caution">
    <text evidence="7">The sequence shown here is derived from an EMBL/GenBank/DDBJ whole genome shotgun (WGS) entry which is preliminary data.</text>
</comment>
<dbReference type="Proteomes" id="UP000284902">
    <property type="component" value="Unassembled WGS sequence"/>
</dbReference>
<organism evidence="7 9">
    <name type="scientific">[Ruminococcus] lactaris</name>
    <dbReference type="NCBI Taxonomy" id="46228"/>
    <lineage>
        <taxon>Bacteria</taxon>
        <taxon>Bacillati</taxon>
        <taxon>Bacillota</taxon>
        <taxon>Clostridia</taxon>
        <taxon>Lachnospirales</taxon>
        <taxon>Lachnospiraceae</taxon>
        <taxon>Mediterraneibacter</taxon>
    </lineage>
</organism>
<keyword evidence="3" id="KW-0378">Hydrolase</keyword>
<dbReference type="AlphaFoldDB" id="A0A3E4LJ48"/>
<evidence type="ECO:0000313" key="8">
    <source>
        <dbReference type="EMBL" id="RHF56951.1"/>
    </source>
</evidence>
<dbReference type="InterPro" id="IPR050422">
    <property type="entry name" value="X-Pro_aminopeptidase_P"/>
</dbReference>
<feature type="domain" description="Peptidase M24 C-terminal" evidence="6">
    <location>
        <begin position="535"/>
        <end position="594"/>
    </location>
</feature>
<dbReference type="InterPro" id="IPR033740">
    <property type="entry name" value="Pept_M24B"/>
</dbReference>
<feature type="domain" description="Peptidase M24" evidence="4">
    <location>
        <begin position="309"/>
        <end position="527"/>
    </location>
</feature>
<dbReference type="GO" id="GO:0070006">
    <property type="term" value="F:metalloaminopeptidase activity"/>
    <property type="evidence" value="ECO:0007669"/>
    <property type="project" value="InterPro"/>
</dbReference>
<comment type="similarity">
    <text evidence="1">Belongs to the peptidase M24B family.</text>
</comment>
<sequence>MNIQKRINALRSAMAQKGIDIYIIPTADFHHSEYVGDYFKFREYMTGFTGSAGTAVFTSKKAGLWTDGRYFIQAEQQLAGSGIDLYRSGEPGVPSIEEFLEKELQEGQILGFDGRTISYEEGTSYRQLAEQNHASVNFLQDLASEIWTDRPDLPSEPAFLLEDQYTGEGIESKLTRVRLKMKEYGCDTHILSSLDDIAWLFNIRGNDIAYCPLVLSYAIVYNDSVELFADTSKFSDTLLQLFAQQQIILHPYEEIYDTVSQFNENQTVLLDSRIMNYSLYRKIPEFVTVVDRPNPEILMKCIKNDVQVENLKAAHLKDGIAHTRFMYWLKTNSGEFPVTELSASQKLEEFRAMQNGFIGPSFAPISAYGEHGAIVHYSADEESNVELKPGKLFMTDTGGHYLQGSTDITRTVAIGEAGQVEKEHFTLVVRAMLRLASTIFLHGCSGTNLDCIAREVFWKKGLNFNHGTGHGVGYLLNIHEGPINFRWKEGKTPSQTFEKNMVITDEPGLYIKNSHGIRIENELLVTEADHNEYGQFMKFEVLTLVPIDLDALLPEQMTFEEREQLNNYHQLVYKKISPYLPEAEKEWLKHYTRAV</sequence>
<evidence type="ECO:0000313" key="10">
    <source>
        <dbReference type="Proteomes" id="UP000284902"/>
    </source>
</evidence>
<dbReference type="CDD" id="cd01085">
    <property type="entry name" value="APP"/>
    <property type="match status" value="1"/>
</dbReference>
<accession>A0A3E4LJ48</accession>
<dbReference type="EMBL" id="QSQN01000037">
    <property type="protein sequence ID" value="RGK37530.1"/>
    <property type="molecule type" value="Genomic_DNA"/>
</dbReference>
<evidence type="ECO:0000256" key="2">
    <source>
        <dbReference type="ARBA" id="ARBA00022723"/>
    </source>
</evidence>
<dbReference type="PANTHER" id="PTHR43763">
    <property type="entry name" value="XAA-PRO AMINOPEPTIDASE 1"/>
    <property type="match status" value="1"/>
</dbReference>
<dbReference type="SUPFAM" id="SSF53092">
    <property type="entry name" value="Creatinase/prolidase N-terminal domain"/>
    <property type="match status" value="1"/>
</dbReference>
<dbReference type="InterPro" id="IPR036005">
    <property type="entry name" value="Creatinase/aminopeptidase-like"/>
</dbReference>
<evidence type="ECO:0000313" key="7">
    <source>
        <dbReference type="EMBL" id="RGK37530.1"/>
    </source>
</evidence>